<gene>
    <name evidence="10" type="ORF">PGQ11_013339</name>
</gene>
<evidence type="ECO:0000313" key="11">
    <source>
        <dbReference type="Proteomes" id="UP001390339"/>
    </source>
</evidence>
<comment type="caution">
    <text evidence="10">The sequence shown here is derived from an EMBL/GenBank/DDBJ whole genome shotgun (WGS) entry which is preliminary data.</text>
</comment>
<evidence type="ECO:0000256" key="3">
    <source>
        <dbReference type="ARBA" id="ARBA00022448"/>
    </source>
</evidence>
<dbReference type="Proteomes" id="UP001390339">
    <property type="component" value="Unassembled WGS sequence"/>
</dbReference>
<feature type="domain" description="Major facilitator superfamily (MFS) profile" evidence="9">
    <location>
        <begin position="46"/>
        <end position="539"/>
    </location>
</feature>
<feature type="transmembrane region" description="Helical" evidence="8">
    <location>
        <begin position="306"/>
        <end position="336"/>
    </location>
</feature>
<feature type="transmembrane region" description="Helical" evidence="8">
    <location>
        <begin position="112"/>
        <end position="130"/>
    </location>
</feature>
<feature type="transmembrane region" description="Helical" evidence="8">
    <location>
        <begin position="439"/>
        <end position="463"/>
    </location>
</feature>
<dbReference type="InterPro" id="IPR036259">
    <property type="entry name" value="MFS_trans_sf"/>
</dbReference>
<feature type="transmembrane region" description="Helical" evidence="8">
    <location>
        <begin position="199"/>
        <end position="221"/>
    </location>
</feature>
<dbReference type="Pfam" id="PF07690">
    <property type="entry name" value="MFS_1"/>
    <property type="match status" value="1"/>
</dbReference>
<feature type="transmembrane region" description="Helical" evidence="8">
    <location>
        <begin position="174"/>
        <end position="193"/>
    </location>
</feature>
<accession>A0ABR2HP13</accession>
<feature type="transmembrane region" description="Helical" evidence="8">
    <location>
        <begin position="348"/>
        <end position="370"/>
    </location>
</feature>
<evidence type="ECO:0000256" key="2">
    <source>
        <dbReference type="ARBA" id="ARBA00007520"/>
    </source>
</evidence>
<feature type="transmembrane region" description="Helical" evidence="8">
    <location>
        <begin position="273"/>
        <end position="294"/>
    </location>
</feature>
<keyword evidence="6 8" id="KW-0472">Membrane</keyword>
<comment type="subcellular location">
    <subcellularLocation>
        <location evidence="1">Membrane</location>
        <topology evidence="1">Multi-pass membrane protein</topology>
    </subcellularLocation>
</comment>
<proteinExistence type="inferred from homology"/>
<keyword evidence="3" id="KW-0813">Transport</keyword>
<name>A0ABR2HP13_9PEZI</name>
<dbReference type="InterPro" id="IPR020846">
    <property type="entry name" value="MFS_dom"/>
</dbReference>
<evidence type="ECO:0000256" key="7">
    <source>
        <dbReference type="SAM" id="MobiDB-lite"/>
    </source>
</evidence>
<sequence>MSSPTPQPVDEREKLAAPAASDGSNAEEQRAKSIEGSITGARWFIVNVAVLSATFLYALDNTVTANVRPAMAETFGNRIDMLPWLSVAYPMGEVGANPLWGKLNGQFEKKCLFLAAVLIFEIGSAVIGSAQSIEAVVAGRAIAGFGGSGIYVGTINILSALTTPVERNQSLNNVGIAWSLGTILGPIIGGAFADSAATWRWAFYINLCLAVLTIPPSIWLVPTLVPATSLGLAKRIKQVDYLGAILFIGGTVTTVMILGFGGAVYAWNSSQMSGLYVAAVVLWVAFALQQRFYWLTVDRIFPVQLFGNWLTVALFIWTAIAISDIVVTIYSLPLFFQFAFGETSLRSAVYILAFVLPAIAGAGSSGVLLAKFPYYKAWFFWASALMLIGNGLLSTISYETSRGAVCGYSVIVGLGVGPVIQLGFTVAQQKNRRTTTSDISAFCSCAQMGGLALSLGLATTVFLDRATGALSAILPDLSRTAIQESINGANTGLLESLDADVRLRVLQAIAHSVGTVFYLNMAGAALGLLIAIPMKFERLDFSQ</sequence>
<feature type="transmembrane region" description="Helical" evidence="8">
    <location>
        <begin position="241"/>
        <end position="267"/>
    </location>
</feature>
<protein>
    <submittedName>
        <fullName evidence="10">Efflux pump antibiotic resistance protein</fullName>
    </submittedName>
</protein>
<feature type="region of interest" description="Disordered" evidence="7">
    <location>
        <begin position="1"/>
        <end position="31"/>
    </location>
</feature>
<evidence type="ECO:0000313" key="10">
    <source>
        <dbReference type="EMBL" id="KAK8850860.1"/>
    </source>
</evidence>
<keyword evidence="5 8" id="KW-1133">Transmembrane helix</keyword>
<evidence type="ECO:0000256" key="6">
    <source>
        <dbReference type="ARBA" id="ARBA00023136"/>
    </source>
</evidence>
<evidence type="ECO:0000256" key="5">
    <source>
        <dbReference type="ARBA" id="ARBA00022989"/>
    </source>
</evidence>
<dbReference type="PANTHER" id="PTHR23501">
    <property type="entry name" value="MAJOR FACILITATOR SUPERFAMILY"/>
    <property type="match status" value="1"/>
</dbReference>
<organism evidence="10 11">
    <name type="scientific">Apiospora arundinis</name>
    <dbReference type="NCBI Taxonomy" id="335852"/>
    <lineage>
        <taxon>Eukaryota</taxon>
        <taxon>Fungi</taxon>
        <taxon>Dikarya</taxon>
        <taxon>Ascomycota</taxon>
        <taxon>Pezizomycotina</taxon>
        <taxon>Sordariomycetes</taxon>
        <taxon>Xylariomycetidae</taxon>
        <taxon>Amphisphaeriales</taxon>
        <taxon>Apiosporaceae</taxon>
        <taxon>Apiospora</taxon>
    </lineage>
</organism>
<reference evidence="10 11" key="1">
    <citation type="journal article" date="2024" name="IMA Fungus">
        <title>Apiospora arundinis, a panoply of carbohydrate-active enzymes and secondary metabolites.</title>
        <authorList>
            <person name="Sorensen T."/>
            <person name="Petersen C."/>
            <person name="Muurmann A.T."/>
            <person name="Christiansen J.V."/>
            <person name="Brundto M.L."/>
            <person name="Overgaard C.K."/>
            <person name="Boysen A.T."/>
            <person name="Wollenberg R.D."/>
            <person name="Larsen T.O."/>
            <person name="Sorensen J.L."/>
            <person name="Nielsen K.L."/>
            <person name="Sondergaard T.E."/>
        </authorList>
    </citation>
    <scope>NUCLEOTIDE SEQUENCE [LARGE SCALE GENOMIC DNA]</scope>
    <source>
        <strain evidence="10 11">AAU 773</strain>
    </source>
</reference>
<dbReference type="SUPFAM" id="SSF103473">
    <property type="entry name" value="MFS general substrate transporter"/>
    <property type="match status" value="1"/>
</dbReference>
<evidence type="ECO:0000256" key="4">
    <source>
        <dbReference type="ARBA" id="ARBA00022692"/>
    </source>
</evidence>
<feature type="transmembrane region" description="Helical" evidence="8">
    <location>
        <begin position="40"/>
        <end position="59"/>
    </location>
</feature>
<dbReference type="InterPro" id="IPR011701">
    <property type="entry name" value="MFS"/>
</dbReference>
<keyword evidence="4 8" id="KW-0812">Transmembrane</keyword>
<dbReference type="PANTHER" id="PTHR23501:SF12">
    <property type="entry name" value="MAJOR FACILITATOR SUPERFAMILY (MFS) PROFILE DOMAIN-CONTAINING PROTEIN-RELATED"/>
    <property type="match status" value="1"/>
</dbReference>
<evidence type="ECO:0000256" key="1">
    <source>
        <dbReference type="ARBA" id="ARBA00004141"/>
    </source>
</evidence>
<evidence type="ECO:0000259" key="9">
    <source>
        <dbReference type="PROSITE" id="PS50850"/>
    </source>
</evidence>
<comment type="similarity">
    <text evidence="2">Belongs to the major facilitator superfamily. TCR/Tet family.</text>
</comment>
<dbReference type="EMBL" id="JAPCWZ010000009">
    <property type="protein sequence ID" value="KAK8850860.1"/>
    <property type="molecule type" value="Genomic_DNA"/>
</dbReference>
<dbReference type="PROSITE" id="PS50850">
    <property type="entry name" value="MFS"/>
    <property type="match status" value="1"/>
</dbReference>
<feature type="transmembrane region" description="Helical" evidence="8">
    <location>
        <begin position="142"/>
        <end position="162"/>
    </location>
</feature>
<feature type="transmembrane region" description="Helical" evidence="8">
    <location>
        <begin position="408"/>
        <end position="427"/>
    </location>
</feature>
<keyword evidence="11" id="KW-1185">Reference proteome</keyword>
<feature type="transmembrane region" description="Helical" evidence="8">
    <location>
        <begin position="377"/>
        <end position="396"/>
    </location>
</feature>
<dbReference type="Gene3D" id="1.20.1250.20">
    <property type="entry name" value="MFS general substrate transporter like domains"/>
    <property type="match status" value="1"/>
</dbReference>
<evidence type="ECO:0000256" key="8">
    <source>
        <dbReference type="SAM" id="Phobius"/>
    </source>
</evidence>
<feature type="transmembrane region" description="Helical" evidence="8">
    <location>
        <begin position="508"/>
        <end position="532"/>
    </location>
</feature>